<feature type="compositionally biased region" description="Basic and acidic residues" evidence="1">
    <location>
        <begin position="202"/>
        <end position="211"/>
    </location>
</feature>
<evidence type="ECO:0000256" key="1">
    <source>
        <dbReference type="SAM" id="MobiDB-lite"/>
    </source>
</evidence>
<evidence type="ECO:0000313" key="2">
    <source>
        <dbReference type="EMBL" id="MBB4233216.1"/>
    </source>
</evidence>
<feature type="region of interest" description="Disordered" evidence="1">
    <location>
        <begin position="185"/>
        <end position="211"/>
    </location>
</feature>
<reference evidence="2 3" key="1">
    <citation type="submission" date="2020-08" db="EMBL/GenBank/DDBJ databases">
        <title>Genomic Encyclopedia of Type Strains, Phase IV (KMG-V): Genome sequencing to study the core and pangenomes of soil and plant-associated prokaryotes.</title>
        <authorList>
            <person name="Whitman W."/>
        </authorList>
    </citation>
    <scope>NUCLEOTIDE SEQUENCE [LARGE SCALE GENOMIC DNA]</scope>
    <source>
        <strain evidence="2 3">SEMIA 4087</strain>
    </source>
</reference>
<sequence length="211" mass="23440">MGGEVAAPIVAGTVIVDRDEGRRTSPTCRMALPCIGGLLLFERPHLSKSRPNFLSILLGASGLCPQRPSDELAESARRQASDHRKAEKQFTRHIPYPVVFLEHWPRIASIFRSAARAPSRRSGHMGAIRHRLISDDAGQFRSPSTHCVGSMPSDCYKSCCQQSRKRCACRADPRPRLALIQGAQSLESRRRHHKQPMGPAQVREDGRTLNC</sequence>
<keyword evidence="3" id="KW-1185">Reference proteome</keyword>
<proteinExistence type="predicted"/>
<feature type="region of interest" description="Disordered" evidence="1">
    <location>
        <begin position="69"/>
        <end position="88"/>
    </location>
</feature>
<gene>
    <name evidence="2" type="ORF">GGD56_007120</name>
</gene>
<name>A0ABR6IZ65_9HYPH</name>
<dbReference type="Proteomes" id="UP000551353">
    <property type="component" value="Unassembled WGS sequence"/>
</dbReference>
<organism evidence="2 3">
    <name type="scientific">Rhizobium mongolense</name>
    <dbReference type="NCBI Taxonomy" id="57676"/>
    <lineage>
        <taxon>Bacteria</taxon>
        <taxon>Pseudomonadati</taxon>
        <taxon>Pseudomonadota</taxon>
        <taxon>Alphaproteobacteria</taxon>
        <taxon>Hyphomicrobiales</taxon>
        <taxon>Rhizobiaceae</taxon>
        <taxon>Rhizobium/Agrobacterium group</taxon>
        <taxon>Rhizobium</taxon>
    </lineage>
</organism>
<dbReference type="EMBL" id="JACIFX010000030">
    <property type="protein sequence ID" value="MBB4233216.1"/>
    <property type="molecule type" value="Genomic_DNA"/>
</dbReference>
<protein>
    <submittedName>
        <fullName evidence="2">Uncharacterized protein</fullName>
    </submittedName>
</protein>
<accession>A0ABR6IZ65</accession>
<evidence type="ECO:0000313" key="3">
    <source>
        <dbReference type="Proteomes" id="UP000551353"/>
    </source>
</evidence>
<comment type="caution">
    <text evidence="2">The sequence shown here is derived from an EMBL/GenBank/DDBJ whole genome shotgun (WGS) entry which is preliminary data.</text>
</comment>